<comment type="caution">
    <text evidence="2">The sequence shown here is derived from an EMBL/GenBank/DDBJ whole genome shotgun (WGS) entry which is preliminary data.</text>
</comment>
<evidence type="ECO:0000259" key="1">
    <source>
        <dbReference type="PROSITE" id="PS50851"/>
    </source>
</evidence>
<proteinExistence type="predicted"/>
<name>A0ABQ5XHA4_9GAMM</name>
<reference evidence="3" key="1">
    <citation type="journal article" date="2019" name="Int. J. Syst. Evol. Microbiol.">
        <title>The Global Catalogue of Microorganisms (GCM) 10K type strain sequencing project: providing services to taxonomists for standard genome sequencing and annotation.</title>
        <authorList>
            <consortium name="The Broad Institute Genomics Platform"/>
            <consortium name="The Broad Institute Genome Sequencing Center for Infectious Disease"/>
            <person name="Wu L."/>
            <person name="Ma J."/>
        </authorList>
    </citation>
    <scope>NUCLEOTIDE SEQUENCE [LARGE SCALE GENOMIC DNA]</scope>
    <source>
        <strain evidence="3">NBRC 111980</strain>
    </source>
</reference>
<dbReference type="PANTHER" id="PTHR22617:SF23">
    <property type="entry name" value="CHEMOTAXIS PROTEIN CHEW"/>
    <property type="match status" value="1"/>
</dbReference>
<dbReference type="Gene3D" id="2.30.30.40">
    <property type="entry name" value="SH3 Domains"/>
    <property type="match status" value="1"/>
</dbReference>
<dbReference type="SMART" id="SM00260">
    <property type="entry name" value="CheW"/>
    <property type="match status" value="1"/>
</dbReference>
<dbReference type="InterPro" id="IPR002545">
    <property type="entry name" value="CheW-lke_dom"/>
</dbReference>
<sequence>MDLLDRQLPEEYLQHWTAHLARKEVEAVRAGTQSILVFHVGAEWLAMPTGLFKEVVSSRAVHALPDRRKGAVLGLANIRGELVVCVSLSKLLGLEQTVAKKAEKRRISDWRLMMIEYEGTHTAFLVDDVHGTLRFHPDDLREVPSTLARATATYIKAMLPWQDQTIGILDEQLLIATLNRSLSLATT</sequence>
<gene>
    <name evidence="2" type="ORF">GCM10007901_00260</name>
</gene>
<dbReference type="SUPFAM" id="SSF50341">
    <property type="entry name" value="CheW-like"/>
    <property type="match status" value="1"/>
</dbReference>
<dbReference type="InterPro" id="IPR039315">
    <property type="entry name" value="CheW"/>
</dbReference>
<dbReference type="PROSITE" id="PS50851">
    <property type="entry name" value="CHEW"/>
    <property type="match status" value="1"/>
</dbReference>
<feature type="domain" description="CheW-like" evidence="1">
    <location>
        <begin position="32"/>
        <end position="180"/>
    </location>
</feature>
<dbReference type="Proteomes" id="UP001156670">
    <property type="component" value="Unassembled WGS sequence"/>
</dbReference>
<protein>
    <submittedName>
        <fullName evidence="2">Chew domain protein</fullName>
    </submittedName>
</protein>
<dbReference type="Gene3D" id="2.40.50.180">
    <property type="entry name" value="CheA-289, Domain 4"/>
    <property type="match status" value="1"/>
</dbReference>
<evidence type="ECO:0000313" key="2">
    <source>
        <dbReference type="EMBL" id="GLQ91076.1"/>
    </source>
</evidence>
<organism evidence="2 3">
    <name type="scientific">Dyella acidisoli</name>
    <dbReference type="NCBI Taxonomy" id="1867834"/>
    <lineage>
        <taxon>Bacteria</taxon>
        <taxon>Pseudomonadati</taxon>
        <taxon>Pseudomonadota</taxon>
        <taxon>Gammaproteobacteria</taxon>
        <taxon>Lysobacterales</taxon>
        <taxon>Rhodanobacteraceae</taxon>
        <taxon>Dyella</taxon>
    </lineage>
</organism>
<dbReference type="InterPro" id="IPR036061">
    <property type="entry name" value="CheW-like_dom_sf"/>
</dbReference>
<dbReference type="EMBL" id="BSOB01000001">
    <property type="protein sequence ID" value="GLQ91076.1"/>
    <property type="molecule type" value="Genomic_DNA"/>
</dbReference>
<evidence type="ECO:0000313" key="3">
    <source>
        <dbReference type="Proteomes" id="UP001156670"/>
    </source>
</evidence>
<accession>A0ABQ5XHA4</accession>
<dbReference type="Pfam" id="PF01584">
    <property type="entry name" value="CheW"/>
    <property type="match status" value="1"/>
</dbReference>
<keyword evidence="3" id="KW-1185">Reference proteome</keyword>
<dbReference type="PANTHER" id="PTHR22617">
    <property type="entry name" value="CHEMOTAXIS SENSOR HISTIDINE KINASE-RELATED"/>
    <property type="match status" value="1"/>
</dbReference>